<reference evidence="1" key="1">
    <citation type="submission" date="2022-11" db="EMBL/GenBank/DDBJ databases">
        <title>Robbsia betulipollinis sp. nov., isolated from pollen of birch (Betula pendula).</title>
        <authorList>
            <person name="Shi H."/>
            <person name="Ambika Manirajan B."/>
            <person name="Ratering S."/>
            <person name="Geissler-Plaum R."/>
            <person name="Schnell S."/>
        </authorList>
    </citation>
    <scope>NUCLEOTIDE SEQUENCE</scope>
    <source>
        <strain evidence="1">Bb-Pol-6</strain>
    </source>
</reference>
<gene>
    <name evidence="1" type="ORF">OVY01_22420</name>
</gene>
<dbReference type="EMBL" id="JAPMXC010000014">
    <property type="protein sequence ID" value="MCY0389897.1"/>
    <property type="molecule type" value="Genomic_DNA"/>
</dbReference>
<proteinExistence type="predicted"/>
<dbReference type="Proteomes" id="UP001082899">
    <property type="component" value="Unassembled WGS sequence"/>
</dbReference>
<name>A0ABT3ZUG3_9BURK</name>
<protein>
    <submittedName>
        <fullName evidence="1">Uncharacterized protein</fullName>
    </submittedName>
</protein>
<comment type="caution">
    <text evidence="1">The sequence shown here is derived from an EMBL/GenBank/DDBJ whole genome shotgun (WGS) entry which is preliminary data.</text>
</comment>
<evidence type="ECO:0000313" key="2">
    <source>
        <dbReference type="Proteomes" id="UP001082899"/>
    </source>
</evidence>
<keyword evidence="2" id="KW-1185">Reference proteome</keyword>
<accession>A0ABT3ZUG3</accession>
<evidence type="ECO:0000313" key="1">
    <source>
        <dbReference type="EMBL" id="MCY0389897.1"/>
    </source>
</evidence>
<sequence>MLSITSLSQTSIDLAFGDRPADADTFHSRPVEIIPGVEIMGLHFDQVDFVIFFASVAVMSAGDAAFAQMMADEFNRKILPPSGARFVKFARLDATDDNSMFRQSSWQLANPHRLRGFQEELEFALSDHAVAFPLVPEYLFTPTTDKLDRMYQRMSVHFATGELGVTFALKYAPDSDIGGYYCYERK</sequence>
<dbReference type="RefSeq" id="WP_267849851.1">
    <property type="nucleotide sequence ID" value="NZ_JAPMXC010000014.1"/>
</dbReference>
<organism evidence="1 2">
    <name type="scientific">Robbsia betulipollinis</name>
    <dbReference type="NCBI Taxonomy" id="2981849"/>
    <lineage>
        <taxon>Bacteria</taxon>
        <taxon>Pseudomonadati</taxon>
        <taxon>Pseudomonadota</taxon>
        <taxon>Betaproteobacteria</taxon>
        <taxon>Burkholderiales</taxon>
        <taxon>Burkholderiaceae</taxon>
        <taxon>Robbsia</taxon>
    </lineage>
</organism>